<protein>
    <submittedName>
        <fullName evidence="1">Uncharacterized protein</fullName>
    </submittedName>
</protein>
<comment type="caution">
    <text evidence="1">The sequence shown here is derived from an EMBL/GenBank/DDBJ whole genome shotgun (WGS) entry which is preliminary data.</text>
</comment>
<sequence>MVADFEEQTYWYERFSSETTFEWLLSSSDFLSLIDPLLANLSRSSEILHIGSGTSDLHNHLRKRGFLNVTNVDYEPLAAHRGQELEQRAFGDVKLRYAVADATRLPESLMSAASSDDESDSGGGAPRYDFQLALDKSTCDAVSCGGDDALRKMCESVYQCIKPDGVWISLSFSAHRFDLSDLPFDVQVLSKVPTPKTRPTDPDIYYWCYCLRPR</sequence>
<evidence type="ECO:0000313" key="2">
    <source>
        <dbReference type="Proteomes" id="UP001148737"/>
    </source>
</evidence>
<proteinExistence type="predicted"/>
<evidence type="ECO:0000313" key="1">
    <source>
        <dbReference type="EMBL" id="KAJ3495337.1"/>
    </source>
</evidence>
<reference evidence="1" key="1">
    <citation type="submission" date="2022-07" db="EMBL/GenBank/DDBJ databases">
        <title>Genome Sequence of Lecanicillium saksenae.</title>
        <authorList>
            <person name="Buettner E."/>
        </authorList>
    </citation>
    <scope>NUCLEOTIDE SEQUENCE</scope>
    <source>
        <strain evidence="1">VT-O1</strain>
    </source>
</reference>
<gene>
    <name evidence="1" type="ORF">NLG97_g3467</name>
</gene>
<name>A0ACC1R0Q2_9HYPO</name>
<keyword evidence="2" id="KW-1185">Reference proteome</keyword>
<organism evidence="1 2">
    <name type="scientific">Lecanicillium saksenae</name>
    <dbReference type="NCBI Taxonomy" id="468837"/>
    <lineage>
        <taxon>Eukaryota</taxon>
        <taxon>Fungi</taxon>
        <taxon>Dikarya</taxon>
        <taxon>Ascomycota</taxon>
        <taxon>Pezizomycotina</taxon>
        <taxon>Sordariomycetes</taxon>
        <taxon>Hypocreomycetidae</taxon>
        <taxon>Hypocreales</taxon>
        <taxon>Cordycipitaceae</taxon>
        <taxon>Lecanicillium</taxon>
    </lineage>
</organism>
<dbReference type="EMBL" id="JANAKD010000292">
    <property type="protein sequence ID" value="KAJ3495337.1"/>
    <property type="molecule type" value="Genomic_DNA"/>
</dbReference>
<dbReference type="Proteomes" id="UP001148737">
    <property type="component" value="Unassembled WGS sequence"/>
</dbReference>
<accession>A0ACC1R0Q2</accession>